<evidence type="ECO:0000256" key="4">
    <source>
        <dbReference type="ARBA" id="ARBA00022723"/>
    </source>
</evidence>
<dbReference type="GO" id="GO:0009055">
    <property type="term" value="F:electron transfer activity"/>
    <property type="evidence" value="ECO:0007669"/>
    <property type="project" value="InterPro"/>
</dbReference>
<keyword evidence="2" id="KW-0813">Transport</keyword>
<comment type="PTM">
    <text evidence="8">Binds 2 heme c groups covalently per subunit.</text>
</comment>
<dbReference type="SUPFAM" id="SSF46626">
    <property type="entry name" value="Cytochrome c"/>
    <property type="match status" value="2"/>
</dbReference>
<organism evidence="12 13">
    <name type="scientific">Chitinivorax tropicus</name>
    <dbReference type="NCBI Taxonomy" id="714531"/>
    <lineage>
        <taxon>Bacteria</taxon>
        <taxon>Pseudomonadati</taxon>
        <taxon>Pseudomonadota</taxon>
        <taxon>Betaproteobacteria</taxon>
        <taxon>Chitinivorax</taxon>
    </lineage>
</organism>
<keyword evidence="5" id="KW-0574">Periplasm</keyword>
<dbReference type="InterPro" id="IPR009056">
    <property type="entry name" value="Cyt_c-like_dom"/>
</dbReference>
<feature type="chain" id="PRO_5032378205" evidence="10">
    <location>
        <begin position="22"/>
        <end position="205"/>
    </location>
</feature>
<keyword evidence="4 9" id="KW-0479">Metal-binding</keyword>
<dbReference type="GO" id="GO:0020037">
    <property type="term" value="F:heme binding"/>
    <property type="evidence" value="ECO:0007669"/>
    <property type="project" value="InterPro"/>
</dbReference>
<keyword evidence="6" id="KW-0249">Electron transport</keyword>
<protein>
    <submittedName>
        <fullName evidence="12">Cytochrome c553</fullName>
    </submittedName>
</protein>
<dbReference type="InterPro" id="IPR024167">
    <property type="entry name" value="Cytochrome_c4-like"/>
</dbReference>
<keyword evidence="3 8" id="KW-0349">Heme</keyword>
<dbReference type="Gene3D" id="1.10.760.10">
    <property type="entry name" value="Cytochrome c-like domain"/>
    <property type="match status" value="2"/>
</dbReference>
<dbReference type="InterPro" id="IPR050597">
    <property type="entry name" value="Cytochrome_c_Oxidase_Subunit"/>
</dbReference>
<feature type="domain" description="Cytochrome c" evidence="11">
    <location>
        <begin position="115"/>
        <end position="205"/>
    </location>
</feature>
<keyword evidence="7 9" id="KW-0408">Iron</keyword>
<dbReference type="Pfam" id="PF00034">
    <property type="entry name" value="Cytochrom_C"/>
    <property type="match status" value="2"/>
</dbReference>
<feature type="binding site" description="covalent" evidence="8">
    <location>
        <position position="136"/>
    </location>
    <ligand>
        <name>heme c</name>
        <dbReference type="ChEBI" id="CHEBI:61717"/>
        <label>2</label>
    </ligand>
</feature>
<feature type="binding site" description="axial binding residue" evidence="9">
    <location>
        <position position="82"/>
    </location>
    <ligand>
        <name>heme c</name>
        <dbReference type="ChEBI" id="CHEBI:61717"/>
        <label>1</label>
    </ligand>
    <ligandPart>
        <name>Fe</name>
        <dbReference type="ChEBI" id="CHEBI:18248"/>
    </ligandPart>
</feature>
<evidence type="ECO:0000256" key="9">
    <source>
        <dbReference type="PIRSR" id="PIRSR000005-2"/>
    </source>
</evidence>
<comment type="subcellular location">
    <subcellularLocation>
        <location evidence="1">Periplasm</location>
    </subcellularLocation>
</comment>
<feature type="domain" description="Cytochrome c" evidence="11">
    <location>
        <begin position="25"/>
        <end position="105"/>
    </location>
</feature>
<evidence type="ECO:0000313" key="13">
    <source>
        <dbReference type="Proteomes" id="UP000575898"/>
    </source>
</evidence>
<evidence type="ECO:0000256" key="7">
    <source>
        <dbReference type="ARBA" id="ARBA00023004"/>
    </source>
</evidence>
<keyword evidence="10" id="KW-0732">Signal</keyword>
<keyword evidence="13" id="KW-1185">Reference proteome</keyword>
<dbReference type="Proteomes" id="UP000575898">
    <property type="component" value="Unassembled WGS sequence"/>
</dbReference>
<dbReference type="PROSITE" id="PS51007">
    <property type="entry name" value="CYTC"/>
    <property type="match status" value="2"/>
</dbReference>
<feature type="binding site" description="covalent" evidence="8">
    <location>
        <position position="38"/>
    </location>
    <ligand>
        <name>heme c</name>
        <dbReference type="ChEBI" id="CHEBI:61717"/>
        <label>1</label>
    </ligand>
</feature>
<feature type="signal peptide" evidence="10">
    <location>
        <begin position="1"/>
        <end position="21"/>
    </location>
</feature>
<feature type="binding site" description="axial binding residue" evidence="9">
    <location>
        <position position="140"/>
    </location>
    <ligand>
        <name>heme c</name>
        <dbReference type="ChEBI" id="CHEBI:61717"/>
        <label>2</label>
    </ligand>
    <ligandPart>
        <name>Fe</name>
        <dbReference type="ChEBI" id="CHEBI:18248"/>
    </ligandPart>
</feature>
<evidence type="ECO:0000256" key="2">
    <source>
        <dbReference type="ARBA" id="ARBA00022448"/>
    </source>
</evidence>
<dbReference type="PIRSF" id="PIRSF000005">
    <property type="entry name" value="Cytochrome_c4"/>
    <property type="match status" value="1"/>
</dbReference>
<dbReference type="PANTHER" id="PTHR33751:SF9">
    <property type="entry name" value="CYTOCHROME C4"/>
    <property type="match status" value="1"/>
</dbReference>
<evidence type="ECO:0000256" key="6">
    <source>
        <dbReference type="ARBA" id="ARBA00022982"/>
    </source>
</evidence>
<evidence type="ECO:0000256" key="5">
    <source>
        <dbReference type="ARBA" id="ARBA00022764"/>
    </source>
</evidence>
<evidence type="ECO:0000256" key="3">
    <source>
        <dbReference type="ARBA" id="ARBA00022617"/>
    </source>
</evidence>
<feature type="binding site" description="covalent" evidence="8">
    <location>
        <position position="41"/>
    </location>
    <ligand>
        <name>heme c</name>
        <dbReference type="ChEBI" id="CHEBI:61717"/>
        <label>1</label>
    </ligand>
</feature>
<feature type="binding site" description="axial binding residue" evidence="9">
    <location>
        <position position="182"/>
    </location>
    <ligand>
        <name>heme c</name>
        <dbReference type="ChEBI" id="CHEBI:61717"/>
        <label>2</label>
    </ligand>
    <ligandPart>
        <name>Fe</name>
        <dbReference type="ChEBI" id="CHEBI:18248"/>
    </ligandPart>
</feature>
<evidence type="ECO:0000259" key="11">
    <source>
        <dbReference type="PROSITE" id="PS51007"/>
    </source>
</evidence>
<evidence type="ECO:0000313" key="12">
    <source>
        <dbReference type="EMBL" id="MBB5018017.1"/>
    </source>
</evidence>
<feature type="binding site" description="axial binding residue" evidence="9">
    <location>
        <position position="42"/>
    </location>
    <ligand>
        <name>heme c</name>
        <dbReference type="ChEBI" id="CHEBI:61717"/>
        <label>1</label>
    </ligand>
    <ligandPart>
        <name>Fe</name>
        <dbReference type="ChEBI" id="CHEBI:18248"/>
    </ligandPart>
</feature>
<reference evidence="12 13" key="1">
    <citation type="submission" date="2020-08" db="EMBL/GenBank/DDBJ databases">
        <title>Genomic Encyclopedia of Type Strains, Phase IV (KMG-IV): sequencing the most valuable type-strain genomes for metagenomic binning, comparative biology and taxonomic classification.</title>
        <authorList>
            <person name="Goeker M."/>
        </authorList>
    </citation>
    <scope>NUCLEOTIDE SEQUENCE [LARGE SCALE GENOMIC DNA]</scope>
    <source>
        <strain evidence="12 13">DSM 27165</strain>
    </source>
</reference>
<feature type="binding site" description="covalent" evidence="8">
    <location>
        <position position="139"/>
    </location>
    <ligand>
        <name>heme c</name>
        <dbReference type="ChEBI" id="CHEBI:61717"/>
        <label>2</label>
    </ligand>
</feature>
<dbReference type="GO" id="GO:0042597">
    <property type="term" value="C:periplasmic space"/>
    <property type="evidence" value="ECO:0007669"/>
    <property type="project" value="UniProtKB-SubCell"/>
</dbReference>
<dbReference type="AlphaFoldDB" id="A0A840MM69"/>
<dbReference type="RefSeq" id="WP_184036662.1">
    <property type="nucleotide sequence ID" value="NZ_JACHHY010000006.1"/>
</dbReference>
<name>A0A840MM69_9PROT</name>
<sequence>MKFRMVAFIIAGLAASGAAVAETKADPAKGQQIVQQVCVACHGADGNSSAPINPNLAGQHPEYLFKQLKAFKENKLRKNPTMFGMTATLTEDDMRNVSAYLSQQKPKVLEGSKPDLQELGKKIYKVGNPATGLPACAACHGPKGGGMPAQFPRLGGQHAEYTITQLNAFRKGERANDPGETMRQIALKMTDKEIEAVSNYLVGLR</sequence>
<comment type="caution">
    <text evidence="12">The sequence shown here is derived from an EMBL/GenBank/DDBJ whole genome shotgun (WGS) entry which is preliminary data.</text>
</comment>
<accession>A0A840MM69</accession>
<evidence type="ECO:0000256" key="1">
    <source>
        <dbReference type="ARBA" id="ARBA00004418"/>
    </source>
</evidence>
<dbReference type="EMBL" id="JACHHY010000006">
    <property type="protein sequence ID" value="MBB5018017.1"/>
    <property type="molecule type" value="Genomic_DNA"/>
</dbReference>
<proteinExistence type="predicted"/>
<dbReference type="PANTHER" id="PTHR33751">
    <property type="entry name" value="CBB3-TYPE CYTOCHROME C OXIDASE SUBUNIT FIXP"/>
    <property type="match status" value="1"/>
</dbReference>
<gene>
    <name evidence="12" type="ORF">HNQ59_001302</name>
</gene>
<evidence type="ECO:0000256" key="8">
    <source>
        <dbReference type="PIRSR" id="PIRSR000005-1"/>
    </source>
</evidence>
<dbReference type="GO" id="GO:0005506">
    <property type="term" value="F:iron ion binding"/>
    <property type="evidence" value="ECO:0007669"/>
    <property type="project" value="InterPro"/>
</dbReference>
<dbReference type="InterPro" id="IPR036909">
    <property type="entry name" value="Cyt_c-like_dom_sf"/>
</dbReference>
<evidence type="ECO:0000256" key="10">
    <source>
        <dbReference type="SAM" id="SignalP"/>
    </source>
</evidence>